<dbReference type="EMBL" id="KV878126">
    <property type="protein sequence ID" value="OJI98632.1"/>
    <property type="molecule type" value="Genomic_DNA"/>
</dbReference>
<dbReference type="VEuPathDB" id="FungiDB:ASPVEDRAFT_123808"/>
<sequence length="897" mass="100060">MADLSCAYADAGAISDLEQICDEEDGFDSSASTTSGPHDHQIETLQSPDEEVAAPKLRTQHDHTLNVTDPQLKGDVDKADKATEISSNNGHSESAKDAETPRSRNFLDLPVDLLQEIIKEVTHTNDLTSLALTCSALHALAIPQMYSRFDIVWPDAFPQSDHPGGVDALSYGLATLVMGEDIFREVPAKPVLHPCSKCGSSFPAQHSQQDSGRFRRGNYFAQYTRKFSVGNGPPDWVQEYSVTKETGKMLGTLVALAVARMINLETFIWDMPTGVVRDVWIALSSLADRPGHECRLENVWIRWHDNSENTVRSLSGVPTTSSLTLPETQNILIPPPASSSLFRKYGHVEYPSLSILPALKKLSVLDIDESSYLEEMSVLVKRSRDRLRELRIGLSSKVYKAEWLKPQGGSQTEQQATSANPISGWPRAGGVLGAILGWPGRHSRQSSLKQKDTVKAEEEIASGDSSTQIETPASVNTLIEGLSLHTLDVTPVHHLVEAQDIVDAGNIPPSNTQPTHPIQSTVVKAPREGSRRSSRAIYPSIPDSDRQFLKLEILELERVPISAPVLLDTIDWTRLTTLTILRCEGHEKLWRGLRRRFPPSSTPCVKNGRNGGTIQEKGSPDYPLKIKHIHTDAVSPYLLLFIKDTLRPDTLETVFLHGAPMHDSAVHIEGIYRNVIRNHRMSLRKLLVDSTERSTAGIEIGTSRWRKWMFTREVLTFMTSGRMPKLKELSMTIDSKDWHYFLQRLPSVPQLRALHIPHIIRPVHLDLKELAMQVLDIVTLRPEINISYVGMQNKCYEILEGKGNEYDSEADDVHSEGFVPGAENWAGSDTNDEDSDDDDEGMTVDSQSDLSEDDRHSLGDDDASDYDNGRPRLSFRLREILFYDDKIAIFKARHGVL</sequence>
<feature type="compositionally biased region" description="Polar residues" evidence="1">
    <location>
        <begin position="508"/>
        <end position="522"/>
    </location>
</feature>
<name>A0A1L9PAY0_ASPVE</name>
<dbReference type="GeneID" id="63721633"/>
<feature type="compositionally biased region" description="Acidic residues" evidence="1">
    <location>
        <begin position="830"/>
        <end position="842"/>
    </location>
</feature>
<feature type="region of interest" description="Disordered" evidence="1">
    <location>
        <begin position="809"/>
        <end position="867"/>
    </location>
</feature>
<dbReference type="STRING" id="1036611.A0A1L9PAY0"/>
<reference evidence="3" key="1">
    <citation type="journal article" date="2017" name="Genome Biol.">
        <title>Comparative genomics reveals high biological diversity and specific adaptations in the industrially and medically important fungal genus Aspergillus.</title>
        <authorList>
            <person name="de Vries R.P."/>
            <person name="Riley R."/>
            <person name="Wiebenga A."/>
            <person name="Aguilar-Osorio G."/>
            <person name="Amillis S."/>
            <person name="Uchima C.A."/>
            <person name="Anderluh G."/>
            <person name="Asadollahi M."/>
            <person name="Askin M."/>
            <person name="Barry K."/>
            <person name="Battaglia E."/>
            <person name="Bayram O."/>
            <person name="Benocci T."/>
            <person name="Braus-Stromeyer S.A."/>
            <person name="Caldana C."/>
            <person name="Canovas D."/>
            <person name="Cerqueira G.C."/>
            <person name="Chen F."/>
            <person name="Chen W."/>
            <person name="Choi C."/>
            <person name="Clum A."/>
            <person name="Dos Santos R.A."/>
            <person name="Damasio A.R."/>
            <person name="Diallinas G."/>
            <person name="Emri T."/>
            <person name="Fekete E."/>
            <person name="Flipphi M."/>
            <person name="Freyberg S."/>
            <person name="Gallo A."/>
            <person name="Gournas C."/>
            <person name="Habgood R."/>
            <person name="Hainaut M."/>
            <person name="Harispe M.L."/>
            <person name="Henrissat B."/>
            <person name="Hilden K.S."/>
            <person name="Hope R."/>
            <person name="Hossain A."/>
            <person name="Karabika E."/>
            <person name="Karaffa L."/>
            <person name="Karanyi Z."/>
            <person name="Krasevec N."/>
            <person name="Kuo A."/>
            <person name="Kusch H."/>
            <person name="LaButti K."/>
            <person name="Lagendijk E.L."/>
            <person name="Lapidus A."/>
            <person name="Levasseur A."/>
            <person name="Lindquist E."/>
            <person name="Lipzen A."/>
            <person name="Logrieco A.F."/>
            <person name="MacCabe A."/>
            <person name="Maekelae M.R."/>
            <person name="Malavazi I."/>
            <person name="Melin P."/>
            <person name="Meyer V."/>
            <person name="Mielnichuk N."/>
            <person name="Miskei M."/>
            <person name="Molnar A.P."/>
            <person name="Mule G."/>
            <person name="Ngan C.Y."/>
            <person name="Orejas M."/>
            <person name="Orosz E."/>
            <person name="Ouedraogo J.P."/>
            <person name="Overkamp K.M."/>
            <person name="Park H.-S."/>
            <person name="Perrone G."/>
            <person name="Piumi F."/>
            <person name="Punt P.J."/>
            <person name="Ram A.F."/>
            <person name="Ramon A."/>
            <person name="Rauscher S."/>
            <person name="Record E."/>
            <person name="Riano-Pachon D.M."/>
            <person name="Robert V."/>
            <person name="Roehrig J."/>
            <person name="Ruller R."/>
            <person name="Salamov A."/>
            <person name="Salih N.S."/>
            <person name="Samson R.A."/>
            <person name="Sandor E."/>
            <person name="Sanguinetti M."/>
            <person name="Schuetze T."/>
            <person name="Sepcic K."/>
            <person name="Shelest E."/>
            <person name="Sherlock G."/>
            <person name="Sophianopoulou V."/>
            <person name="Squina F.M."/>
            <person name="Sun H."/>
            <person name="Susca A."/>
            <person name="Todd R.B."/>
            <person name="Tsang A."/>
            <person name="Unkles S.E."/>
            <person name="van de Wiele N."/>
            <person name="van Rossen-Uffink D."/>
            <person name="Oliveira J.V."/>
            <person name="Vesth T.C."/>
            <person name="Visser J."/>
            <person name="Yu J.-H."/>
            <person name="Zhou M."/>
            <person name="Andersen M.R."/>
            <person name="Archer D.B."/>
            <person name="Baker S.E."/>
            <person name="Benoit I."/>
            <person name="Brakhage A.A."/>
            <person name="Braus G.H."/>
            <person name="Fischer R."/>
            <person name="Frisvad J.C."/>
            <person name="Goldman G.H."/>
            <person name="Houbraken J."/>
            <person name="Oakley B."/>
            <person name="Pocsi I."/>
            <person name="Scazzocchio C."/>
            <person name="Seiboth B."/>
            <person name="vanKuyk P.A."/>
            <person name="Wortman J."/>
            <person name="Dyer P.S."/>
            <person name="Grigoriev I.V."/>
        </authorList>
    </citation>
    <scope>NUCLEOTIDE SEQUENCE [LARGE SCALE GENOMIC DNA]</scope>
    <source>
        <strain evidence="3">CBS 583.65</strain>
    </source>
</reference>
<dbReference type="RefSeq" id="XP_040664395.1">
    <property type="nucleotide sequence ID" value="XM_040806122.1"/>
</dbReference>
<feature type="region of interest" description="Disordered" evidence="1">
    <location>
        <begin position="504"/>
        <end position="538"/>
    </location>
</feature>
<feature type="compositionally biased region" description="Polar residues" evidence="1">
    <location>
        <begin position="463"/>
        <end position="472"/>
    </location>
</feature>
<feature type="compositionally biased region" description="Basic and acidic residues" evidence="1">
    <location>
        <begin position="93"/>
        <end position="102"/>
    </location>
</feature>
<feature type="compositionally biased region" description="Basic and acidic residues" evidence="1">
    <location>
        <begin position="449"/>
        <end position="458"/>
    </location>
</feature>
<proteinExistence type="predicted"/>
<feature type="region of interest" description="Disordered" evidence="1">
    <location>
        <begin position="20"/>
        <end position="103"/>
    </location>
</feature>
<feature type="compositionally biased region" description="Basic and acidic residues" evidence="1">
    <location>
        <begin position="72"/>
        <end position="83"/>
    </location>
</feature>
<accession>A0A1L9PAY0</accession>
<dbReference type="Proteomes" id="UP000184073">
    <property type="component" value="Unassembled WGS sequence"/>
</dbReference>
<evidence type="ECO:0000313" key="3">
    <source>
        <dbReference type="Proteomes" id="UP000184073"/>
    </source>
</evidence>
<gene>
    <name evidence="2" type="ORF">ASPVEDRAFT_123808</name>
</gene>
<feature type="region of interest" description="Disordered" evidence="1">
    <location>
        <begin position="442"/>
        <end position="472"/>
    </location>
</feature>
<organism evidence="2 3">
    <name type="scientific">Aspergillus versicolor CBS 583.65</name>
    <dbReference type="NCBI Taxonomy" id="1036611"/>
    <lineage>
        <taxon>Eukaryota</taxon>
        <taxon>Fungi</taxon>
        <taxon>Dikarya</taxon>
        <taxon>Ascomycota</taxon>
        <taxon>Pezizomycotina</taxon>
        <taxon>Eurotiomycetes</taxon>
        <taxon>Eurotiomycetidae</taxon>
        <taxon>Eurotiales</taxon>
        <taxon>Aspergillaceae</taxon>
        <taxon>Aspergillus</taxon>
        <taxon>Aspergillus subgen. Nidulantes</taxon>
    </lineage>
</organism>
<dbReference type="AlphaFoldDB" id="A0A1L9PAY0"/>
<evidence type="ECO:0000256" key="1">
    <source>
        <dbReference type="SAM" id="MobiDB-lite"/>
    </source>
</evidence>
<protein>
    <recommendedName>
        <fullName evidence="4">F-box domain-containing protein</fullName>
    </recommendedName>
</protein>
<evidence type="ECO:0008006" key="4">
    <source>
        <dbReference type="Google" id="ProtNLM"/>
    </source>
</evidence>
<evidence type="ECO:0000313" key="2">
    <source>
        <dbReference type="EMBL" id="OJI98632.1"/>
    </source>
</evidence>
<dbReference type="OrthoDB" id="3199516at2759"/>
<keyword evidence="3" id="KW-1185">Reference proteome</keyword>